<dbReference type="Proteomes" id="UP000182063">
    <property type="component" value="Plasmid pHSL1"/>
</dbReference>
<geneLocation type="plasmid" evidence="2">
    <name>phsl1</name>
</geneLocation>
<reference evidence="1 2" key="1">
    <citation type="submission" date="2016-11" db="EMBL/GenBank/DDBJ databases">
        <title>Complete Genome Sequence of alachlor-degrading Sphingomonas sp. strain JJ-A5.</title>
        <authorList>
            <person name="Lee H."/>
            <person name="Ka J.-O."/>
        </authorList>
    </citation>
    <scope>NUCLEOTIDE SEQUENCE [LARGE SCALE GENOMIC DNA]</scope>
    <source>
        <strain evidence="1 2">JJ-A5</strain>
        <plasmid evidence="2">phsl1</plasmid>
    </source>
</reference>
<keyword evidence="2" id="KW-1185">Reference proteome</keyword>
<dbReference type="EMBL" id="CP018222">
    <property type="protein sequence ID" value="API61303.1"/>
    <property type="molecule type" value="Genomic_DNA"/>
</dbReference>
<protein>
    <submittedName>
        <fullName evidence="1">Uncharacterized protein</fullName>
    </submittedName>
</protein>
<sequence>MNPRGRPLDRSGAVRSRTAIYRKDRAMTTNEQLRLQTGYDYLAASLTSGPDAYQYRALLRVYLDHYDMDTTSDDTTADRIERLSSFLRILAAAAVAEGAAT</sequence>
<evidence type="ECO:0000313" key="2">
    <source>
        <dbReference type="Proteomes" id="UP000182063"/>
    </source>
</evidence>
<dbReference type="KEGG" id="sphj:BSL82_17835"/>
<proteinExistence type="predicted"/>
<organism evidence="1 2">
    <name type="scientific">Tardibacter chloracetimidivorans</name>
    <dbReference type="NCBI Taxonomy" id="1921510"/>
    <lineage>
        <taxon>Bacteria</taxon>
        <taxon>Pseudomonadati</taxon>
        <taxon>Pseudomonadota</taxon>
        <taxon>Alphaproteobacteria</taxon>
        <taxon>Sphingomonadales</taxon>
        <taxon>Sphingomonadaceae</taxon>
        <taxon>Tardibacter</taxon>
    </lineage>
</organism>
<name>A0A1L4A0A0_9SPHN</name>
<accession>A0A1L4A0A0</accession>
<gene>
    <name evidence="1" type="ORF">BSL82_17835</name>
</gene>
<evidence type="ECO:0000313" key="1">
    <source>
        <dbReference type="EMBL" id="API61303.1"/>
    </source>
</evidence>
<keyword evidence="1" id="KW-0614">Plasmid</keyword>
<dbReference type="AlphaFoldDB" id="A0A1L4A0A0"/>